<name>A0ABW5E2F2_9BACT</name>
<accession>A0ABW5E2F2</accession>
<sequence length="467" mass="53531">MTESWSIENLDGEAHWALVGGNGSGKTCFARELRDGSPERNIQVVSFEEEQALLEREIYEDDSEWIDKVDHGRTMRELIEEHRVAAVRMEDLIEALGLESCIDTGFRLLSTGERRRLMLARAIAQQPDVLIFDEPYDGVDKDTVARIEECIDAIARKIPTLLITHRLSQINERITHVLCLDQLKVVYQGEKDEVLANPAVKQLFSGDFRDSKLPSSLPQSKEYDGGEDEPIVDLRKVTVGYHNKPIFDDLDWKIYPSQQWRVSGPNGCGKSTLVSVISGDHPQCYSNELYLFGKRRGTGESIWEVKHFIGIMSTALHQQYRVTVAAETVVLSGFFDTIGVYRPVTQEQRSIVKEWLEFLRLDHLRQKNFHQLSFGQQRMLLIARALIKRPRLLILDEPCQGLDPVNRALVLQLMRTIVERQMAQIIYISHEREDKVEFLTHELSFVSSLANAEQGRAPYRIEQKEIS</sequence>
<evidence type="ECO:0000256" key="1">
    <source>
        <dbReference type="ARBA" id="ARBA00022448"/>
    </source>
</evidence>
<evidence type="ECO:0000259" key="4">
    <source>
        <dbReference type="PROSITE" id="PS50893"/>
    </source>
</evidence>
<dbReference type="EMBL" id="JBHUJC010000026">
    <property type="protein sequence ID" value="MFD2276728.1"/>
    <property type="molecule type" value="Genomic_DNA"/>
</dbReference>
<dbReference type="RefSeq" id="WP_377094686.1">
    <property type="nucleotide sequence ID" value="NZ_JBHSJM010000001.1"/>
</dbReference>
<organism evidence="5 6">
    <name type="scientific">Rubritalea spongiae</name>
    <dbReference type="NCBI Taxonomy" id="430797"/>
    <lineage>
        <taxon>Bacteria</taxon>
        <taxon>Pseudomonadati</taxon>
        <taxon>Verrucomicrobiota</taxon>
        <taxon>Verrucomicrobiia</taxon>
        <taxon>Verrucomicrobiales</taxon>
        <taxon>Rubritaleaceae</taxon>
        <taxon>Rubritalea</taxon>
    </lineage>
</organism>
<proteinExistence type="predicted"/>
<dbReference type="InterPro" id="IPR017871">
    <property type="entry name" value="ABC_transporter-like_CS"/>
</dbReference>
<dbReference type="PROSITE" id="PS50893">
    <property type="entry name" value="ABC_TRANSPORTER_2"/>
    <property type="match status" value="2"/>
</dbReference>
<evidence type="ECO:0000313" key="5">
    <source>
        <dbReference type="EMBL" id="MFD2276728.1"/>
    </source>
</evidence>
<protein>
    <submittedName>
        <fullName evidence="5">ATP-binding cassette domain-containing protein</fullName>
    </submittedName>
</protein>
<dbReference type="PANTHER" id="PTHR43553:SF3">
    <property type="entry name" value="ABC TRANSPORTER ATP-BINDING PROTEIN MODF"/>
    <property type="match status" value="1"/>
</dbReference>
<feature type="domain" description="ABC transporter" evidence="4">
    <location>
        <begin position="232"/>
        <end position="466"/>
    </location>
</feature>
<gene>
    <name evidence="5" type="ORF">ACFSQZ_09635</name>
</gene>
<dbReference type="InterPro" id="IPR027417">
    <property type="entry name" value="P-loop_NTPase"/>
</dbReference>
<keyword evidence="1" id="KW-0813">Transport</keyword>
<dbReference type="Gene3D" id="3.40.50.300">
    <property type="entry name" value="P-loop containing nucleotide triphosphate hydrolases"/>
    <property type="match status" value="2"/>
</dbReference>
<dbReference type="SUPFAM" id="SSF52540">
    <property type="entry name" value="P-loop containing nucleoside triphosphate hydrolases"/>
    <property type="match status" value="2"/>
</dbReference>
<dbReference type="PANTHER" id="PTHR43553">
    <property type="entry name" value="HEAVY METAL TRANSPORTER"/>
    <property type="match status" value="1"/>
</dbReference>
<keyword evidence="6" id="KW-1185">Reference proteome</keyword>
<reference evidence="6" key="1">
    <citation type="journal article" date="2019" name="Int. J. Syst. Evol. Microbiol.">
        <title>The Global Catalogue of Microorganisms (GCM) 10K type strain sequencing project: providing services to taxonomists for standard genome sequencing and annotation.</title>
        <authorList>
            <consortium name="The Broad Institute Genomics Platform"/>
            <consortium name="The Broad Institute Genome Sequencing Center for Infectious Disease"/>
            <person name="Wu L."/>
            <person name="Ma J."/>
        </authorList>
    </citation>
    <scope>NUCLEOTIDE SEQUENCE [LARGE SCALE GENOMIC DNA]</scope>
    <source>
        <strain evidence="6">JCM 16545</strain>
    </source>
</reference>
<evidence type="ECO:0000256" key="3">
    <source>
        <dbReference type="ARBA" id="ARBA00022840"/>
    </source>
</evidence>
<keyword evidence="3 5" id="KW-0067">ATP-binding</keyword>
<dbReference type="GO" id="GO:0005524">
    <property type="term" value="F:ATP binding"/>
    <property type="evidence" value="ECO:0007669"/>
    <property type="project" value="UniProtKB-KW"/>
</dbReference>
<dbReference type="Pfam" id="PF00005">
    <property type="entry name" value="ABC_tran"/>
    <property type="match status" value="2"/>
</dbReference>
<feature type="domain" description="ABC transporter" evidence="4">
    <location>
        <begin position="2"/>
        <end position="207"/>
    </location>
</feature>
<evidence type="ECO:0000313" key="6">
    <source>
        <dbReference type="Proteomes" id="UP001597297"/>
    </source>
</evidence>
<dbReference type="SMART" id="SM00382">
    <property type="entry name" value="AAA"/>
    <property type="match status" value="2"/>
</dbReference>
<comment type="caution">
    <text evidence="5">The sequence shown here is derived from an EMBL/GenBank/DDBJ whole genome shotgun (WGS) entry which is preliminary data.</text>
</comment>
<evidence type="ECO:0000256" key="2">
    <source>
        <dbReference type="ARBA" id="ARBA00022741"/>
    </source>
</evidence>
<dbReference type="Proteomes" id="UP001597297">
    <property type="component" value="Unassembled WGS sequence"/>
</dbReference>
<keyword evidence="2" id="KW-0547">Nucleotide-binding</keyword>
<dbReference type="PROSITE" id="PS00211">
    <property type="entry name" value="ABC_TRANSPORTER_1"/>
    <property type="match status" value="1"/>
</dbReference>
<dbReference type="InterPro" id="IPR050095">
    <property type="entry name" value="ECF_ABC_transporter_ATP-bd"/>
</dbReference>
<dbReference type="InterPro" id="IPR003439">
    <property type="entry name" value="ABC_transporter-like_ATP-bd"/>
</dbReference>
<dbReference type="InterPro" id="IPR003593">
    <property type="entry name" value="AAA+_ATPase"/>
</dbReference>